<feature type="compositionally biased region" description="Basic and acidic residues" evidence="1">
    <location>
        <begin position="1"/>
        <end position="16"/>
    </location>
</feature>
<evidence type="ECO:0000256" key="1">
    <source>
        <dbReference type="SAM" id="MobiDB-lite"/>
    </source>
</evidence>
<accession>A0A450ZEQ0</accession>
<name>A0A450ZEQ0_9GAMM</name>
<gene>
    <name evidence="2" type="ORF">BECKTUN1418F_GA0071002_10069</name>
</gene>
<sequence>MKKNETIHEEARRNSHDGALPRPSIKGELYSFYAKPASPYPRRKYFSELGVAAWLC</sequence>
<feature type="region of interest" description="Disordered" evidence="1">
    <location>
        <begin position="1"/>
        <end position="24"/>
    </location>
</feature>
<evidence type="ECO:0000313" key="2">
    <source>
        <dbReference type="EMBL" id="VFK52249.1"/>
    </source>
</evidence>
<protein>
    <submittedName>
        <fullName evidence="2">Uncharacterized protein</fullName>
    </submittedName>
</protein>
<organism evidence="2">
    <name type="scientific">Candidatus Kentrum sp. TUN</name>
    <dbReference type="NCBI Taxonomy" id="2126343"/>
    <lineage>
        <taxon>Bacteria</taxon>
        <taxon>Pseudomonadati</taxon>
        <taxon>Pseudomonadota</taxon>
        <taxon>Gammaproteobacteria</taxon>
        <taxon>Candidatus Kentrum</taxon>
    </lineage>
</organism>
<reference evidence="2" key="1">
    <citation type="submission" date="2019-02" db="EMBL/GenBank/DDBJ databases">
        <authorList>
            <person name="Gruber-Vodicka R. H."/>
            <person name="Seah K. B. B."/>
        </authorList>
    </citation>
    <scope>NUCLEOTIDE SEQUENCE</scope>
    <source>
        <strain evidence="2">BECK_BY3</strain>
    </source>
</reference>
<dbReference type="AlphaFoldDB" id="A0A450ZEQ0"/>
<proteinExistence type="predicted"/>
<dbReference type="EMBL" id="CAADFY010000006">
    <property type="protein sequence ID" value="VFK52249.1"/>
    <property type="molecule type" value="Genomic_DNA"/>
</dbReference>